<dbReference type="EMBL" id="AGAY01000075">
    <property type="protein sequence ID" value="EGY51538.1"/>
    <property type="molecule type" value="Genomic_DNA"/>
</dbReference>
<keyword evidence="3" id="KW-1185">Reference proteome</keyword>
<feature type="signal peptide" evidence="1">
    <location>
        <begin position="1"/>
        <end position="18"/>
    </location>
</feature>
<name>G4CKX3_9NEIS</name>
<gene>
    <name evidence="2" type="ORF">HMPREF9371_2264</name>
</gene>
<dbReference type="HOGENOM" id="CLU_1873224_0_0_4"/>
<accession>G4CKX3</accession>
<feature type="chain" id="PRO_5003462194" evidence="1">
    <location>
        <begin position="19"/>
        <end position="136"/>
    </location>
</feature>
<dbReference type="STRING" id="1032488.HMPREF9371_2264"/>
<evidence type="ECO:0000256" key="1">
    <source>
        <dbReference type="SAM" id="SignalP"/>
    </source>
</evidence>
<keyword evidence="1" id="KW-0732">Signal</keyword>
<dbReference type="AlphaFoldDB" id="G4CKX3"/>
<evidence type="ECO:0000313" key="2">
    <source>
        <dbReference type="EMBL" id="EGY51538.1"/>
    </source>
</evidence>
<evidence type="ECO:0000313" key="3">
    <source>
        <dbReference type="Proteomes" id="UP000003019"/>
    </source>
</evidence>
<reference evidence="2 3" key="1">
    <citation type="submission" date="2011-05" db="EMBL/GenBank/DDBJ databases">
        <authorList>
            <person name="Muzny D."/>
            <person name="Qin X."/>
            <person name="Deng J."/>
            <person name="Jiang H."/>
            <person name="Liu Y."/>
            <person name="Qu J."/>
            <person name="Song X.-Z."/>
            <person name="Zhang L."/>
            <person name="Thornton R."/>
            <person name="Coyle M."/>
            <person name="Francisco L."/>
            <person name="Jackson L."/>
            <person name="Javaid M."/>
            <person name="Korchina V."/>
            <person name="Kovar C."/>
            <person name="Mata R."/>
            <person name="Mathew T."/>
            <person name="Ngo R."/>
            <person name="Nguyen L."/>
            <person name="Nguyen N."/>
            <person name="Okwuonu G."/>
            <person name="Ongeri F."/>
            <person name="Pham C."/>
            <person name="Simmons D."/>
            <person name="Wilczek-Boney K."/>
            <person name="Hale W."/>
            <person name="Jakkamsetti A."/>
            <person name="Pham P."/>
            <person name="Ruth R."/>
            <person name="San Lucas F."/>
            <person name="Warren J."/>
            <person name="Zhang J."/>
            <person name="Zhao Z."/>
            <person name="Zhou C."/>
            <person name="Zhu D."/>
            <person name="Lee S."/>
            <person name="Bess C."/>
            <person name="Blankenburg K."/>
            <person name="Forbes L."/>
            <person name="Fu Q."/>
            <person name="Gubbala S."/>
            <person name="Hirani K."/>
            <person name="Jayaseelan J.C."/>
            <person name="Lara F."/>
            <person name="Munidasa M."/>
            <person name="Palculict T."/>
            <person name="Patil S."/>
            <person name="Pu L.-L."/>
            <person name="Saada N."/>
            <person name="Tang L."/>
            <person name="Weissenberger G."/>
            <person name="Zhu Y."/>
            <person name="Hemphill L."/>
            <person name="Shang Y."/>
            <person name="Youmans B."/>
            <person name="Ayvaz T."/>
            <person name="Ross M."/>
            <person name="Santibanez J."/>
            <person name="Aqrawi P."/>
            <person name="Gross S."/>
            <person name="Joshi V."/>
            <person name="Fowler G."/>
            <person name="Nazareth L."/>
            <person name="Reid J."/>
            <person name="Worley K."/>
            <person name="Petrosino J."/>
            <person name="Highlander S."/>
            <person name="Gibbs R."/>
        </authorList>
    </citation>
    <scope>NUCLEOTIDE SEQUENCE [LARGE SCALE GENOMIC DNA]</scope>
    <source>
        <strain evidence="2 3">871</strain>
    </source>
</reference>
<sequence length="136" mass="15164">MRHYLCLLPLLAATPALADTALRCDAVEQVGEAGSGLSQQLCRYAGSSLQAAYRAYLQHERTASERMSQADQFPASLPARNAHHQVSAHVAYRVEWPNRRQVRVVLTDHGDLPANTVLELRRRGKTVEITRTYEAP</sequence>
<protein>
    <submittedName>
        <fullName evidence="2">Uncharacterized protein</fullName>
    </submittedName>
</protein>
<comment type="caution">
    <text evidence="2">The sequence shown here is derived from an EMBL/GenBank/DDBJ whole genome shotgun (WGS) entry which is preliminary data.</text>
</comment>
<dbReference type="Proteomes" id="UP000003019">
    <property type="component" value="Unassembled WGS sequence"/>
</dbReference>
<dbReference type="PATRIC" id="fig|1032488.3.peg.2137"/>
<organism evidence="2 3">
    <name type="scientific">Neisseria shayeganii 871</name>
    <dbReference type="NCBI Taxonomy" id="1032488"/>
    <lineage>
        <taxon>Bacteria</taxon>
        <taxon>Pseudomonadati</taxon>
        <taxon>Pseudomonadota</taxon>
        <taxon>Betaproteobacteria</taxon>
        <taxon>Neisseriales</taxon>
        <taxon>Neisseriaceae</taxon>
        <taxon>Neisseria</taxon>
    </lineage>
</organism>
<proteinExistence type="predicted"/>
<dbReference type="RefSeq" id="WP_009119949.1">
    <property type="nucleotide sequence ID" value="NZ_JH164926.1"/>
</dbReference>